<reference evidence="1" key="1">
    <citation type="submission" date="2018-02" db="EMBL/GenBank/DDBJ databases">
        <title>Rhizophora mucronata_Transcriptome.</title>
        <authorList>
            <person name="Meera S.P."/>
            <person name="Sreeshan A."/>
            <person name="Augustine A."/>
        </authorList>
    </citation>
    <scope>NUCLEOTIDE SEQUENCE</scope>
    <source>
        <tissue evidence="1">Leaf</tissue>
    </source>
</reference>
<dbReference type="AlphaFoldDB" id="A0A2P2PES1"/>
<sequence length="28" mass="3355">MDFGLVNYCKIHASRNHQIQKFEVLSEF</sequence>
<proteinExistence type="predicted"/>
<organism evidence="1">
    <name type="scientific">Rhizophora mucronata</name>
    <name type="common">Asiatic mangrove</name>
    <dbReference type="NCBI Taxonomy" id="61149"/>
    <lineage>
        <taxon>Eukaryota</taxon>
        <taxon>Viridiplantae</taxon>
        <taxon>Streptophyta</taxon>
        <taxon>Embryophyta</taxon>
        <taxon>Tracheophyta</taxon>
        <taxon>Spermatophyta</taxon>
        <taxon>Magnoliopsida</taxon>
        <taxon>eudicotyledons</taxon>
        <taxon>Gunneridae</taxon>
        <taxon>Pentapetalae</taxon>
        <taxon>rosids</taxon>
        <taxon>fabids</taxon>
        <taxon>Malpighiales</taxon>
        <taxon>Rhizophoraceae</taxon>
        <taxon>Rhizophora</taxon>
    </lineage>
</organism>
<dbReference type="EMBL" id="GGEC01072731">
    <property type="protein sequence ID" value="MBX53215.1"/>
    <property type="molecule type" value="Transcribed_RNA"/>
</dbReference>
<name>A0A2P2PES1_RHIMU</name>
<accession>A0A2P2PES1</accession>
<evidence type="ECO:0000313" key="1">
    <source>
        <dbReference type="EMBL" id="MBX53215.1"/>
    </source>
</evidence>
<protein>
    <submittedName>
        <fullName evidence="1">Uncharacterized protein</fullName>
    </submittedName>
</protein>